<dbReference type="RefSeq" id="XP_009265499.1">
    <property type="nucleotide sequence ID" value="XM_009267224.1"/>
</dbReference>
<keyword evidence="6 8" id="KW-0804">Transcription</keyword>
<evidence type="ECO:0000256" key="6">
    <source>
        <dbReference type="ARBA" id="ARBA00023163"/>
    </source>
</evidence>
<dbReference type="Proteomes" id="UP000010094">
    <property type="component" value="Chromosome XI"/>
</dbReference>
<evidence type="ECO:0000256" key="8">
    <source>
        <dbReference type="RuleBase" id="RU364129"/>
    </source>
</evidence>
<comment type="similarity">
    <text evidence="2 8">Belongs to the Mediator complex subunit 31 family.</text>
</comment>
<dbReference type="OrthoDB" id="10257739at2759"/>
<dbReference type="Gene3D" id="1.10.10.1340">
    <property type="entry name" value="Mediator of RNA polymerase II, submodule Med31 (Soh1)"/>
    <property type="match status" value="1"/>
</dbReference>
<dbReference type="GeneID" id="20564617"/>
<organism evidence="9 10">
    <name type="scientific">Encephalitozoon romaleae (strain SJ-2008)</name>
    <name type="common">Microsporidian parasite</name>
    <dbReference type="NCBI Taxonomy" id="1178016"/>
    <lineage>
        <taxon>Eukaryota</taxon>
        <taxon>Fungi</taxon>
        <taxon>Fungi incertae sedis</taxon>
        <taxon>Microsporidia</taxon>
        <taxon>Unikaryonidae</taxon>
        <taxon>Encephalitozoon</taxon>
    </lineage>
</organism>
<dbReference type="Pfam" id="PF05669">
    <property type="entry name" value="Med31"/>
    <property type="match status" value="1"/>
</dbReference>
<dbReference type="HOGENOM" id="CLU_071681_5_2_1"/>
<evidence type="ECO:0000313" key="9">
    <source>
        <dbReference type="EMBL" id="AFN84002.1"/>
    </source>
</evidence>
<keyword evidence="7 8" id="KW-0539">Nucleus</keyword>
<proteinExistence type="inferred from homology"/>
<dbReference type="GO" id="GO:0006355">
    <property type="term" value="P:regulation of DNA-templated transcription"/>
    <property type="evidence" value="ECO:0007669"/>
    <property type="project" value="InterPro"/>
</dbReference>
<gene>
    <name evidence="9" type="ordered locus">EROM_110180</name>
</gene>
<dbReference type="GO" id="GO:0003712">
    <property type="term" value="F:transcription coregulator activity"/>
    <property type="evidence" value="ECO:0007669"/>
    <property type="project" value="InterPro"/>
</dbReference>
<sequence>MSGSRFERELEFVQLLCNPEYLRWLAHEGYFESEEFRSYLRYLEYWRRPEYSRFLSYPQCLAILERLNNGNVNDIMNNESLFSALGEQQYFIWLNKHREDWNKQ</sequence>
<evidence type="ECO:0000256" key="1">
    <source>
        <dbReference type="ARBA" id="ARBA00004123"/>
    </source>
</evidence>
<dbReference type="EMBL" id="CP003530">
    <property type="protein sequence ID" value="AFN84002.1"/>
    <property type="molecule type" value="Genomic_DNA"/>
</dbReference>
<dbReference type="AlphaFoldDB" id="I7AU44"/>
<name>I7AU44_ENCRO</name>
<evidence type="ECO:0000256" key="7">
    <source>
        <dbReference type="ARBA" id="ARBA00023242"/>
    </source>
</evidence>
<dbReference type="GO" id="GO:0016592">
    <property type="term" value="C:mediator complex"/>
    <property type="evidence" value="ECO:0007669"/>
    <property type="project" value="InterPro"/>
</dbReference>
<dbReference type="InterPro" id="IPR008831">
    <property type="entry name" value="Mediator_Med31"/>
</dbReference>
<keyword evidence="10" id="KW-1185">Reference proteome</keyword>
<reference evidence="9 10" key="1">
    <citation type="journal article" date="2012" name="Proc. Natl. Acad. Sci. U.S.A.">
        <title>Gain and loss of multiple functionally related, horizontally transferred genes in the reduced genomes of two microsporidian parasites.</title>
        <authorList>
            <person name="Pombert J.-F."/>
            <person name="Selman M."/>
            <person name="Burki F."/>
            <person name="Bardell F.T."/>
            <person name="Farinelli L."/>
            <person name="Solter L.F."/>
            <person name="Whitman D.W."/>
            <person name="Weiss L.M."/>
            <person name="Corradi N."/>
            <person name="Keeling P.J."/>
        </authorList>
    </citation>
    <scope>NUCLEOTIDE SEQUENCE [LARGE SCALE GENOMIC DNA]</scope>
    <source>
        <strain evidence="9 10">SJ-2008</strain>
    </source>
</reference>
<evidence type="ECO:0000256" key="5">
    <source>
        <dbReference type="ARBA" id="ARBA00023159"/>
    </source>
</evidence>
<evidence type="ECO:0000256" key="4">
    <source>
        <dbReference type="ARBA" id="ARBA00023015"/>
    </source>
</evidence>
<evidence type="ECO:0000256" key="3">
    <source>
        <dbReference type="ARBA" id="ARBA00019660"/>
    </source>
</evidence>
<dbReference type="VEuPathDB" id="MicrosporidiaDB:EROM_110180"/>
<comment type="subunit">
    <text evidence="8">Component of the Mediator complex.</text>
</comment>
<keyword evidence="4 8" id="KW-0805">Transcription regulation</keyword>
<keyword evidence="5 8" id="KW-0010">Activator</keyword>
<comment type="function">
    <text evidence="8">Component of the Mediator complex, a coactivator involved in the regulated transcription of nearly all RNA polymerase II-dependent genes. Mediator functions as a bridge to convey information from gene-specific regulatory proteins to the basal RNA polymerase II transcription machinery. Mediator is recruited to promoters by direct interactions with regulatory proteins and serves as a scaffold for the assembly of a functional preinitiation complex with RNA polymerase II and the general transcription factors.</text>
</comment>
<dbReference type="PANTHER" id="PTHR13186">
    <property type="entry name" value="MEDIATOR OF RNA POLYMERASE II TRANSCRIPTION SUBUNIT 31"/>
    <property type="match status" value="1"/>
</dbReference>
<comment type="subcellular location">
    <subcellularLocation>
        <location evidence="1 8">Nucleus</location>
    </subcellularLocation>
</comment>
<evidence type="ECO:0000256" key="2">
    <source>
        <dbReference type="ARBA" id="ARBA00006378"/>
    </source>
</evidence>
<accession>I7AU44</accession>
<protein>
    <recommendedName>
        <fullName evidence="3 8">Mediator of RNA polymerase II transcription subunit 31</fullName>
    </recommendedName>
</protein>
<evidence type="ECO:0000313" key="10">
    <source>
        <dbReference type="Proteomes" id="UP000010094"/>
    </source>
</evidence>
<dbReference type="InterPro" id="IPR038089">
    <property type="entry name" value="Med31_sf"/>
</dbReference>
<dbReference type="KEGG" id="ero:EROM_110180"/>